<dbReference type="NCBIfam" id="NF038041">
    <property type="entry name" value="fim_Mfa1_fam"/>
    <property type="match status" value="1"/>
</dbReference>
<evidence type="ECO:0000259" key="2">
    <source>
        <dbReference type="Pfam" id="PF15495"/>
    </source>
</evidence>
<dbReference type="InterPro" id="IPR029140">
    <property type="entry name" value="Mfa1_C"/>
</dbReference>
<evidence type="ECO:0000313" key="4">
    <source>
        <dbReference type="Proteomes" id="UP000261295"/>
    </source>
</evidence>
<sequence>MPDKPEDAVYVNVQVQLSTTDKNTTNENNKTDNNSTGNAITGEEHENRVNNILLVLADKDNKFIACGEQVSLTNLNKAKGTVSTVQKIDKAALAAYYKADGILDEGKDRIHLYIFCNPTNELQNLFKEHFMLKEWIHKTENITEDANGYVIRGESVWGGKDHQHGFLMSTATRTCIEKRIPKNIESWKSHFQESTPFHFSGTNHKGTGKKEVNNEGTILVERAVARFDSKDGSKNKDQTYVVGNDEGNATLKVKLTKMALVNMSRDFYYLRRVSDNGANANAQICGAEHSHGPKTNYVVNTDAAIKSGTAKNIDKSYPFKDFFNFCLGNYEGGNWDIDATARSQWYTSQISKVVKNKGKGYHTWRYVTENTIPGIELQQNGISTGIVFKGQIMATDKASRKLKDAIANAKGNPAKDPILYSYANTLYVTWEEVREKAFLTEENSRFYKAVFGNEKKKKNITIKSNGQTAVYSTDKTSPDYLWQKWHEQNIGNEAFQANFRKAAKKAQFTLYQSNTDDYDAAGYYCYYFCWNRHNDNNDDTVTGPMEFAIVRNNIYKLSVTGINRLGHPRISENDPAPITPDTPDEKDSHYLTLSVEVTPWRGALITENPNS</sequence>
<organism evidence="3 4">
    <name type="scientific">Bacteroides uniformis</name>
    <dbReference type="NCBI Taxonomy" id="820"/>
    <lineage>
        <taxon>Bacteria</taxon>
        <taxon>Pseudomonadati</taxon>
        <taxon>Bacteroidota</taxon>
        <taxon>Bacteroidia</taxon>
        <taxon>Bacteroidales</taxon>
        <taxon>Bacteroidaceae</taxon>
        <taxon>Bacteroides</taxon>
    </lineage>
</organism>
<feature type="region of interest" description="Disordered" evidence="1">
    <location>
        <begin position="16"/>
        <end position="43"/>
    </location>
</feature>
<dbReference type="Pfam" id="PF15495">
    <property type="entry name" value="Fimbrillin_C"/>
    <property type="match status" value="1"/>
</dbReference>
<dbReference type="InterPro" id="IPR047786">
    <property type="entry name" value="Mfa1_fim"/>
</dbReference>
<dbReference type="Gene3D" id="2.60.40.3690">
    <property type="match status" value="1"/>
</dbReference>
<dbReference type="EMBL" id="QSTL01000003">
    <property type="protein sequence ID" value="RGM57027.1"/>
    <property type="molecule type" value="Genomic_DNA"/>
</dbReference>
<dbReference type="GO" id="GO:0009418">
    <property type="term" value="C:pilus shaft"/>
    <property type="evidence" value="ECO:0007669"/>
    <property type="project" value="InterPro"/>
</dbReference>
<gene>
    <name evidence="3" type="ORF">DXC07_05705</name>
</gene>
<comment type="caution">
    <text evidence="3">The sequence shown here is derived from an EMBL/GenBank/DDBJ whole genome shotgun (WGS) entry which is preliminary data.</text>
</comment>
<feature type="domain" description="Minor fimbrium subunit Mfa1 C-terminal" evidence="2">
    <location>
        <begin position="524"/>
        <end position="601"/>
    </location>
</feature>
<evidence type="ECO:0000313" key="3">
    <source>
        <dbReference type="EMBL" id="RGM57027.1"/>
    </source>
</evidence>
<dbReference type="AlphaFoldDB" id="A0A3E4XPG1"/>
<feature type="compositionally biased region" description="Low complexity" evidence="1">
    <location>
        <begin position="18"/>
        <end position="36"/>
    </location>
</feature>
<name>A0A3E4XPG1_BACUN</name>
<protein>
    <recommendedName>
        <fullName evidence="2">Minor fimbrium subunit Mfa1 C-terminal domain-containing protein</fullName>
    </recommendedName>
</protein>
<reference evidence="3 4" key="1">
    <citation type="submission" date="2018-08" db="EMBL/GenBank/DDBJ databases">
        <title>A genome reference for cultivated species of the human gut microbiota.</title>
        <authorList>
            <person name="Zou Y."/>
            <person name="Xue W."/>
            <person name="Luo G."/>
        </authorList>
    </citation>
    <scope>NUCLEOTIDE SEQUENCE [LARGE SCALE GENOMIC DNA]</scope>
    <source>
        <strain evidence="3 4">OM07-9</strain>
    </source>
</reference>
<accession>A0A3E4XPG1</accession>
<dbReference type="Proteomes" id="UP000261295">
    <property type="component" value="Unassembled WGS sequence"/>
</dbReference>
<proteinExistence type="predicted"/>
<dbReference type="RefSeq" id="WP_117749088.1">
    <property type="nucleotide sequence ID" value="NZ_JADNCX010000009.1"/>
</dbReference>
<evidence type="ECO:0000256" key="1">
    <source>
        <dbReference type="SAM" id="MobiDB-lite"/>
    </source>
</evidence>